<sequence length="285" mass="30768">MYGPVLPPQLGPAPGSLAWGRRSATVGVGRDDLVSGEAVALDLPPANLGLRILSGLIDVVLSLGILWGLGWLLDKVFFDVDAALTAALGVLCLVTAVVVVPTTVETASKGKSLGHLIVGLRTVRDDAGPIGFRHALSRALLGVVEIYSCFGFPALFTAATSQKSKRLGDMLAGTYVIRDRRRLEVPAPVDMPPQLAAWAGAADIATLPDPLAIMIRRFLGRREAMRPEPRERLARQLIFDVAPFVAPAPPPAPDEAVLCAVMAERRRRDSERLVREERLRERLLR</sequence>
<proteinExistence type="predicted"/>
<dbReference type="Proteomes" id="UP000001219">
    <property type="component" value="Chromosome"/>
</dbReference>
<keyword evidence="4 5" id="KW-0472">Membrane</keyword>
<reference evidence="7 8" key="2">
    <citation type="journal article" date="2010" name="Stand. Genomic Sci.">
        <title>Complete genome sequence of Gordonia bronchialis type strain (3410).</title>
        <authorList>
            <person name="Ivanova N."/>
            <person name="Sikorski J."/>
            <person name="Jando M."/>
            <person name="Lapidus A."/>
            <person name="Nolan M."/>
            <person name="Lucas S."/>
            <person name="Del Rio T.G."/>
            <person name="Tice H."/>
            <person name="Copeland A."/>
            <person name="Cheng J.F."/>
            <person name="Chen F."/>
            <person name="Bruce D."/>
            <person name="Goodwin L."/>
            <person name="Pitluck S."/>
            <person name="Mavromatis K."/>
            <person name="Ovchinnikova G."/>
            <person name="Pati A."/>
            <person name="Chen A."/>
            <person name="Palaniappan K."/>
            <person name="Land M."/>
            <person name="Hauser L."/>
            <person name="Chang Y.J."/>
            <person name="Jeffries C.D."/>
            <person name="Chain P."/>
            <person name="Saunders E."/>
            <person name="Han C."/>
            <person name="Detter J.C."/>
            <person name="Brettin T."/>
            <person name="Rohde M."/>
            <person name="Goker M."/>
            <person name="Bristow J."/>
            <person name="Eisen J.A."/>
            <person name="Markowitz V."/>
            <person name="Hugenholtz P."/>
            <person name="Klenk H.P."/>
            <person name="Kyrpides N.C."/>
        </authorList>
    </citation>
    <scope>NUCLEOTIDE SEQUENCE [LARGE SCALE GENOMIC DNA]</scope>
    <source>
        <strain evidence="8">ATCC 25592 / DSM 43247 / BCRC 13721 / JCM 3198 / KCTC 3076 / NBRC 16047 / NCTC 10667</strain>
    </source>
</reference>
<reference evidence="8" key="1">
    <citation type="submission" date="2009-10" db="EMBL/GenBank/DDBJ databases">
        <title>The complete chromosome of Gordonia bronchialis DSM 43247.</title>
        <authorList>
            <consortium name="US DOE Joint Genome Institute (JGI-PGF)"/>
            <person name="Lucas S."/>
            <person name="Copeland A."/>
            <person name="Lapidus A."/>
            <person name="Glavina del Rio T."/>
            <person name="Dalin E."/>
            <person name="Tice H."/>
            <person name="Bruce D."/>
            <person name="Goodwin L."/>
            <person name="Pitluck S."/>
            <person name="Kyrpides N."/>
            <person name="Mavromatis K."/>
            <person name="Ivanova N."/>
            <person name="Ovchinnikova G."/>
            <person name="Saunders E."/>
            <person name="Brettin T."/>
            <person name="Detter J.C."/>
            <person name="Han C."/>
            <person name="Larimer F."/>
            <person name="Land M."/>
            <person name="Hauser L."/>
            <person name="Markowitz V."/>
            <person name="Cheng J.-F."/>
            <person name="Hugenholtz P."/>
            <person name="Woyke T."/>
            <person name="Wu D."/>
            <person name="Jando M."/>
            <person name="Schneider S."/>
            <person name="Goeker M."/>
            <person name="Klenk H.-P."/>
            <person name="Eisen J.A."/>
        </authorList>
    </citation>
    <scope>NUCLEOTIDE SEQUENCE [LARGE SCALE GENOMIC DNA]</scope>
    <source>
        <strain evidence="8">ATCC 25592 / DSM 43247 / BCRC 13721 / JCM 3198 / KCTC 3076 / NBRC 16047 / NCTC 10667</strain>
    </source>
</reference>
<dbReference type="STRING" id="526226.Gbro_4825"/>
<evidence type="ECO:0000256" key="4">
    <source>
        <dbReference type="ARBA" id="ARBA00023136"/>
    </source>
</evidence>
<dbReference type="GO" id="GO:0016020">
    <property type="term" value="C:membrane"/>
    <property type="evidence" value="ECO:0007669"/>
    <property type="project" value="UniProtKB-SubCell"/>
</dbReference>
<comment type="subcellular location">
    <subcellularLocation>
        <location evidence="1">Membrane</location>
        <topology evidence="1">Multi-pass membrane protein</topology>
    </subcellularLocation>
</comment>
<evidence type="ECO:0000256" key="3">
    <source>
        <dbReference type="ARBA" id="ARBA00022989"/>
    </source>
</evidence>
<keyword evidence="2 5" id="KW-0812">Transmembrane</keyword>
<accession>D0L993</accession>
<dbReference type="InterPro" id="IPR010432">
    <property type="entry name" value="RDD"/>
</dbReference>
<evidence type="ECO:0000256" key="5">
    <source>
        <dbReference type="SAM" id="Phobius"/>
    </source>
</evidence>
<organism evidence="7 8">
    <name type="scientific">Gordonia bronchialis (strain ATCC 25592 / DSM 43247 / BCRC 13721 / JCM 3198 / KCTC 3076 / NBRC 16047 / NCTC 10667)</name>
    <name type="common">Rhodococcus bronchialis</name>
    <dbReference type="NCBI Taxonomy" id="526226"/>
    <lineage>
        <taxon>Bacteria</taxon>
        <taxon>Bacillati</taxon>
        <taxon>Actinomycetota</taxon>
        <taxon>Actinomycetes</taxon>
        <taxon>Mycobacteriales</taxon>
        <taxon>Gordoniaceae</taxon>
        <taxon>Gordonia</taxon>
    </lineage>
</organism>
<dbReference type="Pfam" id="PF06271">
    <property type="entry name" value="RDD"/>
    <property type="match status" value="1"/>
</dbReference>
<dbReference type="eggNOG" id="COG1714">
    <property type="taxonomic scope" value="Bacteria"/>
</dbReference>
<evidence type="ECO:0000256" key="1">
    <source>
        <dbReference type="ARBA" id="ARBA00004141"/>
    </source>
</evidence>
<keyword evidence="8" id="KW-1185">Reference proteome</keyword>
<name>D0L993_GORB4</name>
<evidence type="ECO:0000259" key="6">
    <source>
        <dbReference type="Pfam" id="PF06271"/>
    </source>
</evidence>
<dbReference type="HOGENOM" id="CLU_054176_0_0_11"/>
<feature type="domain" description="RDD" evidence="6">
    <location>
        <begin position="46"/>
        <end position="173"/>
    </location>
</feature>
<gene>
    <name evidence="7" type="ordered locus">Gbro_4825</name>
</gene>
<evidence type="ECO:0000256" key="2">
    <source>
        <dbReference type="ARBA" id="ARBA00022692"/>
    </source>
</evidence>
<dbReference type="RefSeq" id="WP_012836409.1">
    <property type="nucleotide sequence ID" value="NC_013441.1"/>
</dbReference>
<evidence type="ECO:0000313" key="7">
    <source>
        <dbReference type="EMBL" id="ACY23938.1"/>
    </source>
</evidence>
<feature type="transmembrane region" description="Helical" evidence="5">
    <location>
        <begin position="139"/>
        <end position="160"/>
    </location>
</feature>
<feature type="transmembrane region" description="Helical" evidence="5">
    <location>
        <begin position="52"/>
        <end position="73"/>
    </location>
</feature>
<dbReference type="PANTHER" id="PTHR38480:SF1">
    <property type="entry name" value="SLR0254 PROTEIN"/>
    <property type="match status" value="1"/>
</dbReference>
<dbReference type="EMBL" id="CP001802">
    <property type="protein sequence ID" value="ACY23938.1"/>
    <property type="molecule type" value="Genomic_DNA"/>
</dbReference>
<dbReference type="PANTHER" id="PTHR38480">
    <property type="entry name" value="SLR0254 PROTEIN"/>
    <property type="match status" value="1"/>
</dbReference>
<protein>
    <submittedName>
        <fullName evidence="7">RDD domain containing protein</fullName>
    </submittedName>
</protein>
<dbReference type="AlphaFoldDB" id="D0L993"/>
<evidence type="ECO:0000313" key="8">
    <source>
        <dbReference type="Proteomes" id="UP000001219"/>
    </source>
</evidence>
<dbReference type="OrthoDB" id="9787732at2"/>
<feature type="transmembrane region" description="Helical" evidence="5">
    <location>
        <begin position="80"/>
        <end position="100"/>
    </location>
</feature>
<keyword evidence="3 5" id="KW-1133">Transmembrane helix</keyword>
<dbReference type="KEGG" id="gbr:Gbro_4825"/>